<protein>
    <submittedName>
        <fullName evidence="1">Uncharacterized protein</fullName>
    </submittedName>
</protein>
<gene>
    <name evidence="1" type="ORF">SAMN05421799_10622</name>
</gene>
<proteinExistence type="predicted"/>
<organism evidence="1 2">
    <name type="scientific">Alicyclobacillus vulcanalis</name>
    <dbReference type="NCBI Taxonomy" id="252246"/>
    <lineage>
        <taxon>Bacteria</taxon>
        <taxon>Bacillati</taxon>
        <taxon>Bacillota</taxon>
        <taxon>Bacilli</taxon>
        <taxon>Bacillales</taxon>
        <taxon>Alicyclobacillaceae</taxon>
        <taxon>Alicyclobacillus</taxon>
    </lineage>
</organism>
<evidence type="ECO:0000313" key="2">
    <source>
        <dbReference type="Proteomes" id="UP000186156"/>
    </source>
</evidence>
<dbReference type="EMBL" id="FTOO01000006">
    <property type="protein sequence ID" value="SIS88202.1"/>
    <property type="molecule type" value="Genomic_DNA"/>
</dbReference>
<dbReference type="STRING" id="252246.SAMN05421799_10622"/>
<accession>A0A1N7MQ71</accession>
<dbReference type="Proteomes" id="UP000186156">
    <property type="component" value="Unassembled WGS sequence"/>
</dbReference>
<sequence length="273" mass="29076">MAYSVINMQGTVTSGNISPTINGSLGSGSLTTTGNYYFYCSFSNGSQMTATVNYNFNVPSANNFSLTASFNYPSGITTIYCYFTTPSYTCPLLIISTSSSVTNAGWIFGTYSVNTSSQTVSVTLSIQPTSNSSANMPSLPSINFVQTTITVPSGQNWLIKGLYFTNNTSNVSSYANGFGNMVSINGMLQSLSTTAVYIRPDIVPYWVEPGYTSGVSNNSISYIPSFVPQILTSGQSIVIGADTYLKGTSNYTNAQTNILVPTTTSYVIQGVTI</sequence>
<dbReference type="AlphaFoldDB" id="A0A1N7MQ71"/>
<evidence type="ECO:0000313" key="1">
    <source>
        <dbReference type="EMBL" id="SIS88202.1"/>
    </source>
</evidence>
<name>A0A1N7MQ71_9BACL</name>
<keyword evidence="2" id="KW-1185">Reference proteome</keyword>
<reference evidence="2" key="1">
    <citation type="submission" date="2017-01" db="EMBL/GenBank/DDBJ databases">
        <authorList>
            <person name="Varghese N."/>
            <person name="Submissions S."/>
        </authorList>
    </citation>
    <scope>NUCLEOTIDE SEQUENCE [LARGE SCALE GENOMIC DNA]</scope>
    <source>
        <strain evidence="2">DSM 16176</strain>
    </source>
</reference>